<dbReference type="AlphaFoldDB" id="A0A1R1X5V7"/>
<protein>
    <submittedName>
        <fullName evidence="2">Uncharacterized protein</fullName>
    </submittedName>
</protein>
<feature type="compositionally biased region" description="Basic and acidic residues" evidence="1">
    <location>
        <begin position="18"/>
        <end position="30"/>
    </location>
</feature>
<feature type="region of interest" description="Disordered" evidence="1">
    <location>
        <begin position="1"/>
        <end position="36"/>
    </location>
</feature>
<gene>
    <name evidence="2" type="ORF">AYI70_g10582</name>
</gene>
<name>A0A1R1X5V7_9FUNG</name>
<feature type="compositionally biased region" description="Basic and acidic residues" evidence="1">
    <location>
        <begin position="1"/>
        <end position="10"/>
    </location>
</feature>
<keyword evidence="3" id="KW-1185">Reference proteome</keyword>
<evidence type="ECO:0000313" key="3">
    <source>
        <dbReference type="Proteomes" id="UP000187283"/>
    </source>
</evidence>
<accession>A0A1R1X5V7</accession>
<comment type="caution">
    <text evidence="2">The sequence shown here is derived from an EMBL/GenBank/DDBJ whole genome shotgun (WGS) entry which is preliminary data.</text>
</comment>
<dbReference type="EMBL" id="LSSN01005199">
    <property type="protein sequence ID" value="OMJ10023.1"/>
    <property type="molecule type" value="Genomic_DNA"/>
</dbReference>
<organism evidence="2 3">
    <name type="scientific">Smittium culicis</name>
    <dbReference type="NCBI Taxonomy" id="133412"/>
    <lineage>
        <taxon>Eukaryota</taxon>
        <taxon>Fungi</taxon>
        <taxon>Fungi incertae sedis</taxon>
        <taxon>Zoopagomycota</taxon>
        <taxon>Kickxellomycotina</taxon>
        <taxon>Harpellomycetes</taxon>
        <taxon>Harpellales</taxon>
        <taxon>Legeriomycetaceae</taxon>
        <taxon>Smittium</taxon>
    </lineage>
</organism>
<proteinExistence type="predicted"/>
<sequence>MAFTNRHIEGTTETDIASEEKQPENERRGSLDSGGEIRLFDDKVSDRQTGNSIPEFIINLFCIPNKTEEL</sequence>
<dbReference type="Proteomes" id="UP000187283">
    <property type="component" value="Unassembled WGS sequence"/>
</dbReference>
<reference evidence="2 3" key="1">
    <citation type="submission" date="2017-01" db="EMBL/GenBank/DDBJ databases">
        <authorList>
            <person name="Mah S.A."/>
            <person name="Swanson W.J."/>
            <person name="Moy G.W."/>
            <person name="Vacquier V.D."/>
        </authorList>
    </citation>
    <scope>NUCLEOTIDE SEQUENCE [LARGE SCALE GENOMIC DNA]</scope>
    <source>
        <strain evidence="2 3">GSMNP</strain>
    </source>
</reference>
<evidence type="ECO:0000256" key="1">
    <source>
        <dbReference type="SAM" id="MobiDB-lite"/>
    </source>
</evidence>
<evidence type="ECO:0000313" key="2">
    <source>
        <dbReference type="EMBL" id="OMJ10023.1"/>
    </source>
</evidence>